<dbReference type="InterPro" id="IPR051534">
    <property type="entry name" value="CBASS_pafABC_assoc_protein"/>
</dbReference>
<dbReference type="InterPro" id="IPR057727">
    <property type="entry name" value="WCX_dom"/>
</dbReference>
<feature type="domain" description="WCX" evidence="2">
    <location>
        <begin position="263"/>
        <end position="322"/>
    </location>
</feature>
<dbReference type="Proteomes" id="UP000198915">
    <property type="component" value="Unassembled WGS sequence"/>
</dbReference>
<dbReference type="AlphaFoldDB" id="A0A1I3SDF1"/>
<gene>
    <name evidence="3" type="ORF">SAMN05518846_104136</name>
</gene>
<reference evidence="4" key="1">
    <citation type="submission" date="2016-10" db="EMBL/GenBank/DDBJ databases">
        <authorList>
            <person name="Varghese N."/>
            <person name="Submissions S."/>
        </authorList>
    </citation>
    <scope>NUCLEOTIDE SEQUENCE [LARGE SCALE GENOMIC DNA]</scope>
    <source>
        <strain evidence="4">OK042</strain>
    </source>
</reference>
<dbReference type="RefSeq" id="WP_092267609.1">
    <property type="nucleotide sequence ID" value="NZ_FORT01000004.1"/>
</dbReference>
<evidence type="ECO:0000313" key="3">
    <source>
        <dbReference type="EMBL" id="SFJ56844.1"/>
    </source>
</evidence>
<keyword evidence="4" id="KW-1185">Reference proteome</keyword>
<keyword evidence="3" id="KW-0238">DNA-binding</keyword>
<dbReference type="STRING" id="1884381.SAMN05518846_104136"/>
<dbReference type="Gene3D" id="1.10.10.10">
    <property type="entry name" value="Winged helix-like DNA-binding domain superfamily/Winged helix DNA-binding domain"/>
    <property type="match status" value="1"/>
</dbReference>
<evidence type="ECO:0000259" key="2">
    <source>
        <dbReference type="Pfam" id="PF25583"/>
    </source>
</evidence>
<dbReference type="Pfam" id="PF13280">
    <property type="entry name" value="WYL"/>
    <property type="match status" value="1"/>
</dbReference>
<dbReference type="GO" id="GO:0003677">
    <property type="term" value="F:DNA binding"/>
    <property type="evidence" value="ECO:0007669"/>
    <property type="project" value="UniProtKB-KW"/>
</dbReference>
<sequence>MKVDQEYSVQKVARMLRLFERLLEGTPLQKGAVAQEFGVSAKTVQRDIEDLRDYFAEYRQGASFLLAYDRAQRGYILQREASEWLAADEIMGITKILLESRAFPKDELDRLLEKLSILCRPEDRKHIKEAVNNERFLYRPVNHNRPLFQTLWELTFAVRERRLVELLYRKIGVMDEINRRVEPLGIMFSEYYFYLIAHLHNGGKEYPAVYRLDRIRDYVVTNEHFRVEDTKRFQAGEFRQKVQFMQMGKLMKVEFKYWGASIEAVADRLPNASIVEQDGSYVVKAEVFGRGIKMWLLSQAQYVEVVKPEEFRQEMMQTIEQMREIYGKK</sequence>
<dbReference type="PANTHER" id="PTHR34580">
    <property type="match status" value="1"/>
</dbReference>
<proteinExistence type="predicted"/>
<evidence type="ECO:0000313" key="4">
    <source>
        <dbReference type="Proteomes" id="UP000198915"/>
    </source>
</evidence>
<accession>A0A1I3SDF1</accession>
<dbReference type="EMBL" id="FORT01000004">
    <property type="protein sequence ID" value="SFJ56844.1"/>
    <property type="molecule type" value="Genomic_DNA"/>
</dbReference>
<dbReference type="PANTHER" id="PTHR34580:SF1">
    <property type="entry name" value="PROTEIN PAFC"/>
    <property type="match status" value="1"/>
</dbReference>
<dbReference type="InterPro" id="IPR026881">
    <property type="entry name" value="WYL_dom"/>
</dbReference>
<feature type="domain" description="WYL" evidence="1">
    <location>
        <begin position="151"/>
        <end position="218"/>
    </location>
</feature>
<dbReference type="PROSITE" id="PS52050">
    <property type="entry name" value="WYL"/>
    <property type="match status" value="1"/>
</dbReference>
<dbReference type="Pfam" id="PF25583">
    <property type="entry name" value="WCX"/>
    <property type="match status" value="1"/>
</dbReference>
<evidence type="ECO:0000259" key="1">
    <source>
        <dbReference type="Pfam" id="PF13280"/>
    </source>
</evidence>
<organism evidence="3 4">
    <name type="scientific">Brevibacillus centrosporus</name>
    <dbReference type="NCBI Taxonomy" id="54910"/>
    <lineage>
        <taxon>Bacteria</taxon>
        <taxon>Bacillati</taxon>
        <taxon>Bacillota</taxon>
        <taxon>Bacilli</taxon>
        <taxon>Bacillales</taxon>
        <taxon>Paenibacillaceae</taxon>
        <taxon>Brevibacillus</taxon>
    </lineage>
</organism>
<name>A0A1I3SDF1_9BACL</name>
<dbReference type="InterPro" id="IPR036388">
    <property type="entry name" value="WH-like_DNA-bd_sf"/>
</dbReference>
<protein>
    <submittedName>
        <fullName evidence="3">Predicted DNA-binding transcriptional regulator YafY, contains an HTH and WYL domains</fullName>
    </submittedName>
</protein>